<reference evidence="1" key="1">
    <citation type="submission" date="2018-05" db="EMBL/GenBank/DDBJ databases">
        <title>Draft genome of Mucuna pruriens seed.</title>
        <authorList>
            <person name="Nnadi N.E."/>
            <person name="Vos R."/>
            <person name="Hasami M.H."/>
            <person name="Devisetty U.K."/>
            <person name="Aguiy J.C."/>
        </authorList>
    </citation>
    <scope>NUCLEOTIDE SEQUENCE [LARGE SCALE GENOMIC DNA]</scope>
    <source>
        <strain evidence="1">JCA_2017</strain>
    </source>
</reference>
<evidence type="ECO:0000313" key="1">
    <source>
        <dbReference type="EMBL" id="RDX76250.1"/>
    </source>
</evidence>
<dbReference type="EMBL" id="QJKJ01009574">
    <property type="protein sequence ID" value="RDX76250.1"/>
    <property type="molecule type" value="Genomic_DNA"/>
</dbReference>
<evidence type="ECO:0000313" key="2">
    <source>
        <dbReference type="Proteomes" id="UP000257109"/>
    </source>
</evidence>
<dbReference type="Proteomes" id="UP000257109">
    <property type="component" value="Unassembled WGS sequence"/>
</dbReference>
<keyword evidence="2" id="KW-1185">Reference proteome</keyword>
<gene>
    <name evidence="1" type="ORF">CR513_43781</name>
</gene>
<name>A0A371FD86_MUCPR</name>
<proteinExistence type="predicted"/>
<evidence type="ECO:0008006" key="3">
    <source>
        <dbReference type="Google" id="ProtNLM"/>
    </source>
</evidence>
<dbReference type="AlphaFoldDB" id="A0A371FD86"/>
<protein>
    <recommendedName>
        <fullName evidence="3">DUF4371 domain-containing protein</fullName>
    </recommendedName>
</protein>
<accession>A0A371FD86</accession>
<dbReference type="PANTHER" id="PTHR45749:SF35">
    <property type="entry name" value="AC-LIKE TRANSPOSASE-RELATED"/>
    <property type="match status" value="1"/>
</dbReference>
<comment type="caution">
    <text evidence="1">The sequence shown here is derived from an EMBL/GenBank/DDBJ whole genome shotgun (WGS) entry which is preliminary data.</text>
</comment>
<feature type="non-terminal residue" evidence="1">
    <location>
        <position position="1"/>
    </location>
</feature>
<dbReference type="OrthoDB" id="1304808at2759"/>
<sequence>MNPKYSWVIVDCTCDISHQEKMSFVLRCVDIIFKVNDALKKGIFNVIMNEINTIGIDVNNLRGQGYYNKSNMKKKIKE</sequence>
<dbReference type="PANTHER" id="PTHR45749">
    <property type="match status" value="1"/>
</dbReference>
<dbReference type="STRING" id="157652.A0A371FD86"/>
<organism evidence="1 2">
    <name type="scientific">Mucuna pruriens</name>
    <name type="common">Velvet bean</name>
    <name type="synonym">Dolichos pruriens</name>
    <dbReference type="NCBI Taxonomy" id="157652"/>
    <lineage>
        <taxon>Eukaryota</taxon>
        <taxon>Viridiplantae</taxon>
        <taxon>Streptophyta</taxon>
        <taxon>Embryophyta</taxon>
        <taxon>Tracheophyta</taxon>
        <taxon>Spermatophyta</taxon>
        <taxon>Magnoliopsida</taxon>
        <taxon>eudicotyledons</taxon>
        <taxon>Gunneridae</taxon>
        <taxon>Pentapetalae</taxon>
        <taxon>rosids</taxon>
        <taxon>fabids</taxon>
        <taxon>Fabales</taxon>
        <taxon>Fabaceae</taxon>
        <taxon>Papilionoideae</taxon>
        <taxon>50 kb inversion clade</taxon>
        <taxon>NPAAA clade</taxon>
        <taxon>indigoferoid/millettioid clade</taxon>
        <taxon>Phaseoleae</taxon>
        <taxon>Mucuna</taxon>
    </lineage>
</organism>